<evidence type="ECO:0000256" key="9">
    <source>
        <dbReference type="ARBA" id="ARBA00022842"/>
    </source>
</evidence>
<dbReference type="GO" id="GO:0004417">
    <property type="term" value="F:hydroxyethylthiazole kinase activity"/>
    <property type="evidence" value="ECO:0007669"/>
    <property type="project" value="UniProtKB-UniRule"/>
</dbReference>
<comment type="similarity">
    <text evidence="11">Belongs to the Thz kinase family.</text>
</comment>
<keyword evidence="5 11" id="KW-0479">Metal-binding</keyword>
<dbReference type="GO" id="GO:0005524">
    <property type="term" value="F:ATP binding"/>
    <property type="evidence" value="ECO:0007669"/>
    <property type="project" value="UniProtKB-UniRule"/>
</dbReference>
<dbReference type="PIRSF" id="PIRSF000513">
    <property type="entry name" value="Thz_kinase"/>
    <property type="match status" value="1"/>
</dbReference>
<sequence length="276" mass="28335">MMTDKQYLDCIHLLRQRRPLIHCITNGVSLNDCANILLAAGAKPVMAEAPQESAEITAHSDGLVLNIGMLTESKLEAMLRSAKAAKQHGIPVMLDPVGVGATAFRRQAVREILATGAVTVIRGNLPEISVLASLDASISPVENGLTGGRPPADVPGASAPDHAAAAAAAQYGCCAAVTGETDWVSDGKQSFPLRGGSILLTKVTATGCMTSALIGAFLAAMPDKAALSAACGIQMMNRAGEYAAKVSGGKLGSFHTALFDAVSMAGMQPEEGVLLL</sequence>
<dbReference type="EMBL" id="DVLW01000092">
    <property type="protein sequence ID" value="HIT94193.1"/>
    <property type="molecule type" value="Genomic_DNA"/>
</dbReference>
<name>A0A9D1H5V9_9FIRM</name>
<dbReference type="InterPro" id="IPR029056">
    <property type="entry name" value="Ribokinase-like"/>
</dbReference>
<dbReference type="PRINTS" id="PR01099">
    <property type="entry name" value="HYETHTZKNASE"/>
</dbReference>
<proteinExistence type="inferred from homology"/>
<comment type="function">
    <text evidence="11">Catalyzes the phosphorylation of the hydroxyl group of 4-methyl-5-beta-hydroxyethylthiazole (THZ).</text>
</comment>
<feature type="binding site" evidence="11">
    <location>
        <position position="46"/>
    </location>
    <ligand>
        <name>substrate</name>
    </ligand>
</feature>
<dbReference type="InterPro" id="IPR000417">
    <property type="entry name" value="Hyethyz_kinase"/>
</dbReference>
<dbReference type="AlphaFoldDB" id="A0A9D1H5V9"/>
<keyword evidence="7 11" id="KW-0418">Kinase</keyword>
<evidence type="ECO:0000313" key="12">
    <source>
        <dbReference type="EMBL" id="HIT94193.1"/>
    </source>
</evidence>
<comment type="pathway">
    <text evidence="3 11">Cofactor biosynthesis; thiamine diphosphate biosynthesis; 4-methyl-5-(2-phosphoethyl)-thiazole from 5-(2-hydroxyethyl)-4-methylthiazole: step 1/1.</text>
</comment>
<evidence type="ECO:0000313" key="13">
    <source>
        <dbReference type="Proteomes" id="UP000824160"/>
    </source>
</evidence>
<evidence type="ECO:0000256" key="2">
    <source>
        <dbReference type="ARBA" id="ARBA00001946"/>
    </source>
</evidence>
<dbReference type="HAMAP" id="MF_00228">
    <property type="entry name" value="Thz_kinase"/>
    <property type="match status" value="1"/>
</dbReference>
<keyword evidence="4 11" id="KW-0808">Transferase</keyword>
<dbReference type="GO" id="GO:0009228">
    <property type="term" value="P:thiamine biosynthetic process"/>
    <property type="evidence" value="ECO:0007669"/>
    <property type="project" value="UniProtKB-KW"/>
</dbReference>
<gene>
    <name evidence="11 12" type="primary">thiM</name>
    <name evidence="12" type="ORF">IAC43_03335</name>
</gene>
<reference evidence="12" key="1">
    <citation type="submission" date="2020-10" db="EMBL/GenBank/DDBJ databases">
        <authorList>
            <person name="Gilroy R."/>
        </authorList>
    </citation>
    <scope>NUCLEOTIDE SEQUENCE</scope>
    <source>
        <strain evidence="12">ChiBcec7-5410</strain>
    </source>
</reference>
<feature type="binding site" evidence="11">
    <location>
        <position position="122"/>
    </location>
    <ligand>
        <name>ATP</name>
        <dbReference type="ChEBI" id="CHEBI:30616"/>
    </ligand>
</feature>
<comment type="caution">
    <text evidence="12">The sequence shown here is derived from an EMBL/GenBank/DDBJ whole genome shotgun (WGS) entry which is preliminary data.</text>
</comment>
<evidence type="ECO:0000256" key="3">
    <source>
        <dbReference type="ARBA" id="ARBA00004868"/>
    </source>
</evidence>
<dbReference type="EC" id="2.7.1.50" evidence="11"/>
<dbReference type="SUPFAM" id="SSF53613">
    <property type="entry name" value="Ribokinase-like"/>
    <property type="match status" value="1"/>
</dbReference>
<dbReference type="Gene3D" id="3.40.1190.20">
    <property type="match status" value="1"/>
</dbReference>
<feature type="binding site" evidence="11">
    <location>
        <position position="205"/>
    </location>
    <ligand>
        <name>substrate</name>
    </ligand>
</feature>
<reference evidence="12" key="2">
    <citation type="journal article" date="2021" name="PeerJ">
        <title>Extensive microbial diversity within the chicken gut microbiome revealed by metagenomics and culture.</title>
        <authorList>
            <person name="Gilroy R."/>
            <person name="Ravi A."/>
            <person name="Getino M."/>
            <person name="Pursley I."/>
            <person name="Horton D.L."/>
            <person name="Alikhan N.F."/>
            <person name="Baker D."/>
            <person name="Gharbi K."/>
            <person name="Hall N."/>
            <person name="Watson M."/>
            <person name="Adriaenssens E.M."/>
            <person name="Foster-Nyarko E."/>
            <person name="Jarju S."/>
            <person name="Secka A."/>
            <person name="Antonio M."/>
            <person name="Oren A."/>
            <person name="Chaudhuri R.R."/>
            <person name="La Ragione R."/>
            <person name="Hildebrand F."/>
            <person name="Pallen M.J."/>
        </authorList>
    </citation>
    <scope>NUCLEOTIDE SEQUENCE</scope>
    <source>
        <strain evidence="12">ChiBcec7-5410</strain>
    </source>
</reference>
<comment type="catalytic activity">
    <reaction evidence="1 11">
        <text>5-(2-hydroxyethyl)-4-methylthiazole + ATP = 4-methyl-5-(2-phosphooxyethyl)-thiazole + ADP + H(+)</text>
        <dbReference type="Rhea" id="RHEA:24212"/>
        <dbReference type="ChEBI" id="CHEBI:15378"/>
        <dbReference type="ChEBI" id="CHEBI:17957"/>
        <dbReference type="ChEBI" id="CHEBI:30616"/>
        <dbReference type="ChEBI" id="CHEBI:58296"/>
        <dbReference type="ChEBI" id="CHEBI:456216"/>
        <dbReference type="EC" id="2.7.1.50"/>
    </reaction>
</comment>
<evidence type="ECO:0000256" key="4">
    <source>
        <dbReference type="ARBA" id="ARBA00022679"/>
    </source>
</evidence>
<comment type="cofactor">
    <cofactor evidence="2 11">
        <name>Mg(2+)</name>
        <dbReference type="ChEBI" id="CHEBI:18420"/>
    </cofactor>
</comment>
<evidence type="ECO:0000256" key="8">
    <source>
        <dbReference type="ARBA" id="ARBA00022840"/>
    </source>
</evidence>
<keyword evidence="6 11" id="KW-0547">Nucleotide-binding</keyword>
<dbReference type="NCBIfam" id="NF006830">
    <property type="entry name" value="PRK09355.1"/>
    <property type="match status" value="1"/>
</dbReference>
<evidence type="ECO:0000256" key="6">
    <source>
        <dbReference type="ARBA" id="ARBA00022741"/>
    </source>
</evidence>
<keyword evidence="8 11" id="KW-0067">ATP-binding</keyword>
<accession>A0A9D1H5V9</accession>
<evidence type="ECO:0000256" key="5">
    <source>
        <dbReference type="ARBA" id="ARBA00022723"/>
    </source>
</evidence>
<organism evidence="12 13">
    <name type="scientific">Candidatus Faecivivens stercoripullorum</name>
    <dbReference type="NCBI Taxonomy" id="2840805"/>
    <lineage>
        <taxon>Bacteria</taxon>
        <taxon>Bacillati</taxon>
        <taxon>Bacillota</taxon>
        <taxon>Clostridia</taxon>
        <taxon>Eubacteriales</taxon>
        <taxon>Oscillospiraceae</taxon>
        <taxon>Oscillospiraceae incertae sedis</taxon>
        <taxon>Candidatus Faecivivens</taxon>
    </lineage>
</organism>
<dbReference type="GO" id="GO:0009229">
    <property type="term" value="P:thiamine diphosphate biosynthetic process"/>
    <property type="evidence" value="ECO:0007669"/>
    <property type="project" value="UniProtKB-UniRule"/>
</dbReference>
<keyword evidence="9 11" id="KW-0460">Magnesium</keyword>
<keyword evidence="10 11" id="KW-0784">Thiamine biosynthesis</keyword>
<dbReference type="CDD" id="cd01170">
    <property type="entry name" value="THZ_kinase"/>
    <property type="match status" value="1"/>
</dbReference>
<dbReference type="GO" id="GO:0000287">
    <property type="term" value="F:magnesium ion binding"/>
    <property type="evidence" value="ECO:0007669"/>
    <property type="project" value="UniProtKB-UniRule"/>
</dbReference>
<evidence type="ECO:0000256" key="1">
    <source>
        <dbReference type="ARBA" id="ARBA00001771"/>
    </source>
</evidence>
<evidence type="ECO:0000256" key="7">
    <source>
        <dbReference type="ARBA" id="ARBA00022777"/>
    </source>
</evidence>
<dbReference type="Proteomes" id="UP000824160">
    <property type="component" value="Unassembled WGS sequence"/>
</dbReference>
<evidence type="ECO:0000256" key="11">
    <source>
        <dbReference type="HAMAP-Rule" id="MF_00228"/>
    </source>
</evidence>
<evidence type="ECO:0000256" key="10">
    <source>
        <dbReference type="ARBA" id="ARBA00022977"/>
    </source>
</evidence>
<feature type="binding site" evidence="11">
    <location>
        <position position="178"/>
    </location>
    <ligand>
        <name>ATP</name>
        <dbReference type="ChEBI" id="CHEBI:30616"/>
    </ligand>
</feature>
<protein>
    <recommendedName>
        <fullName evidence="11">Hydroxyethylthiazole kinase</fullName>
        <ecNumber evidence="11">2.7.1.50</ecNumber>
    </recommendedName>
    <alternativeName>
        <fullName evidence="11">4-methyl-5-beta-hydroxyethylthiazole kinase</fullName>
        <shortName evidence="11">TH kinase</shortName>
        <shortName evidence="11">Thz kinase</shortName>
    </alternativeName>
</protein>
<dbReference type="Pfam" id="PF02110">
    <property type="entry name" value="HK"/>
    <property type="match status" value="1"/>
</dbReference>